<dbReference type="SUPFAM" id="SSF52047">
    <property type="entry name" value="RNI-like"/>
    <property type="match status" value="1"/>
</dbReference>
<gene>
    <name evidence="2" type="ORF">BD410DRAFT_843523</name>
</gene>
<name>A0A4Y7PRE4_9AGAM</name>
<evidence type="ECO:0000256" key="1">
    <source>
        <dbReference type="SAM" id="MobiDB-lite"/>
    </source>
</evidence>
<sequence>MRSASVPCKSTNWEDQFRANAVSRSSPVTTHEGVKLDGVYEFLGIQTSKDSDDLAGPPLPTFDDATTSPIDADKSRHKSLKRTRDDDLRNKPTKRRAVLLQPHPLVVKEEMSFKRHSPGKLEERPAKRPICIYTGPVVATDVNIFRWLKRKTDDDVDNMPGKPPTTSSFPPVMEDTPAINDSTVIHKTTLLCLPNELIKSLAAYLTGGTRRSDIRCLTCVNRLFANIFAQPYMEEVGLKLQRKCLTLRTSGTSDAYTALLVWRRSHLWTELQTLTCSLSPILDQATNEGHLLLNFLQSLPIHSTIHAKRFVLRVHGAERMMLSRVLAHVHRLNCSEIFIFTATEQNSIHSVFSRPVRAGDMPHLTRFEVHGDVVTSAYLYSWCEGVCANTKLRTIRLEGVGLCSSTLKQLLTATFPCLEEISIDQAINLLDLVEFLRRHPCVLRINVLSNDLSNHRMLLSGHMEKLWLPKLQKLGGPAQFLVAIFNHLQPPPKSLFMVTIRPDGRLLDGLTVEKVLDTHRARAEQRLVHVTHVTFHRLVHREDYEENDQNNIIDWLTLFPCISVVNAAVGARDPKLFVRRLLNMYPRLKRISTTAV</sequence>
<evidence type="ECO:0000313" key="2">
    <source>
        <dbReference type="EMBL" id="TDL17601.1"/>
    </source>
</evidence>
<dbReference type="EMBL" id="ML170219">
    <property type="protein sequence ID" value="TDL17601.1"/>
    <property type="molecule type" value="Genomic_DNA"/>
</dbReference>
<feature type="region of interest" description="Disordered" evidence="1">
    <location>
        <begin position="155"/>
        <end position="174"/>
    </location>
</feature>
<dbReference type="Gene3D" id="3.80.10.10">
    <property type="entry name" value="Ribonuclease Inhibitor"/>
    <property type="match status" value="1"/>
</dbReference>
<feature type="region of interest" description="Disordered" evidence="1">
    <location>
        <begin position="50"/>
        <end position="92"/>
    </location>
</feature>
<evidence type="ECO:0000313" key="3">
    <source>
        <dbReference type="Proteomes" id="UP000294933"/>
    </source>
</evidence>
<dbReference type="Proteomes" id="UP000294933">
    <property type="component" value="Unassembled WGS sequence"/>
</dbReference>
<accession>A0A4Y7PRE4</accession>
<dbReference type="AlphaFoldDB" id="A0A4Y7PRE4"/>
<keyword evidence="3" id="KW-1185">Reference proteome</keyword>
<dbReference type="VEuPathDB" id="FungiDB:BD410DRAFT_843523"/>
<reference evidence="2 3" key="1">
    <citation type="submission" date="2018-06" db="EMBL/GenBank/DDBJ databases">
        <title>A transcriptomic atlas of mushroom development highlights an independent origin of complex multicellularity.</title>
        <authorList>
            <consortium name="DOE Joint Genome Institute"/>
            <person name="Krizsan K."/>
            <person name="Almasi E."/>
            <person name="Merenyi Z."/>
            <person name="Sahu N."/>
            <person name="Viragh M."/>
            <person name="Koszo T."/>
            <person name="Mondo S."/>
            <person name="Kiss B."/>
            <person name="Balint B."/>
            <person name="Kues U."/>
            <person name="Barry K."/>
            <person name="Hegedus J.C."/>
            <person name="Henrissat B."/>
            <person name="Johnson J."/>
            <person name="Lipzen A."/>
            <person name="Ohm R."/>
            <person name="Nagy I."/>
            <person name="Pangilinan J."/>
            <person name="Yan J."/>
            <person name="Xiong Y."/>
            <person name="Grigoriev I.V."/>
            <person name="Hibbett D.S."/>
            <person name="Nagy L.G."/>
        </authorList>
    </citation>
    <scope>NUCLEOTIDE SEQUENCE [LARGE SCALE GENOMIC DNA]</scope>
    <source>
        <strain evidence="2 3">SZMC22713</strain>
    </source>
</reference>
<proteinExistence type="predicted"/>
<organism evidence="2 3">
    <name type="scientific">Rickenella mellea</name>
    <dbReference type="NCBI Taxonomy" id="50990"/>
    <lineage>
        <taxon>Eukaryota</taxon>
        <taxon>Fungi</taxon>
        <taxon>Dikarya</taxon>
        <taxon>Basidiomycota</taxon>
        <taxon>Agaricomycotina</taxon>
        <taxon>Agaricomycetes</taxon>
        <taxon>Hymenochaetales</taxon>
        <taxon>Rickenellaceae</taxon>
        <taxon>Rickenella</taxon>
    </lineage>
</organism>
<dbReference type="InterPro" id="IPR032675">
    <property type="entry name" value="LRR_dom_sf"/>
</dbReference>
<protein>
    <submittedName>
        <fullName evidence="2">Uncharacterized protein</fullName>
    </submittedName>
</protein>